<reference evidence="4" key="1">
    <citation type="journal article" date="2019" name="Int. J. Syst. Evol. Microbiol.">
        <title>The Global Catalogue of Microorganisms (GCM) 10K type strain sequencing project: providing services to taxonomists for standard genome sequencing and annotation.</title>
        <authorList>
            <consortium name="The Broad Institute Genomics Platform"/>
            <consortium name="The Broad Institute Genome Sequencing Center for Infectious Disease"/>
            <person name="Wu L."/>
            <person name="Ma J."/>
        </authorList>
    </citation>
    <scope>NUCLEOTIDE SEQUENCE [LARGE SCALE GENOMIC DNA]</scope>
    <source>
        <strain evidence="4">KCTC 19812</strain>
    </source>
</reference>
<organism evidence="3 4">
    <name type="scientific">Shivajiella indica</name>
    <dbReference type="NCBI Taxonomy" id="872115"/>
    <lineage>
        <taxon>Bacteria</taxon>
        <taxon>Pseudomonadati</taxon>
        <taxon>Bacteroidota</taxon>
        <taxon>Cytophagia</taxon>
        <taxon>Cytophagales</taxon>
        <taxon>Cyclobacteriaceae</taxon>
        <taxon>Shivajiella</taxon>
    </lineage>
</organism>
<dbReference type="PANTHER" id="PTHR37302:SF3">
    <property type="entry name" value="DAMAGE-INDUCIBLE PROTEIN DINB"/>
    <property type="match status" value="1"/>
</dbReference>
<protein>
    <submittedName>
        <fullName evidence="3">DinB family protein</fullName>
    </submittedName>
</protein>
<comment type="caution">
    <text evidence="3">The sequence shown here is derived from an EMBL/GenBank/DDBJ whole genome shotgun (WGS) entry which is preliminary data.</text>
</comment>
<gene>
    <name evidence="3" type="ORF">ACFSKV_01825</name>
</gene>
<accession>A0ABW5B558</accession>
<dbReference type="Proteomes" id="UP001597414">
    <property type="component" value="Unassembled WGS sequence"/>
</dbReference>
<dbReference type="Pfam" id="PF05163">
    <property type="entry name" value="DinB"/>
    <property type="match status" value="1"/>
</dbReference>
<proteinExistence type="inferred from homology"/>
<dbReference type="EMBL" id="JBHUIV010000004">
    <property type="protein sequence ID" value="MFD2200286.1"/>
    <property type="molecule type" value="Genomic_DNA"/>
</dbReference>
<evidence type="ECO:0000313" key="3">
    <source>
        <dbReference type="EMBL" id="MFD2200286.1"/>
    </source>
</evidence>
<dbReference type="InterPro" id="IPR034660">
    <property type="entry name" value="DinB/YfiT-like"/>
</dbReference>
<dbReference type="InterPro" id="IPR007837">
    <property type="entry name" value="DinB"/>
</dbReference>
<dbReference type="Gene3D" id="1.20.120.450">
    <property type="entry name" value="dinb family like domain"/>
    <property type="match status" value="1"/>
</dbReference>
<evidence type="ECO:0000256" key="1">
    <source>
        <dbReference type="ARBA" id="ARBA00008635"/>
    </source>
</evidence>
<sequence>MKAFFNDLLEYTYRSNLETILILERNESKISAKTLNIVSHLLNAHHIWNHRILGKKPRFGVWDLQQIENLGEFNKECFERSKRILKNLAFSKQITYTTSKGDTFSSTIQEILFHIVNHSTYHRGQIMAQLRESGLEPISTDFIFYKR</sequence>
<keyword evidence="4" id="KW-1185">Reference proteome</keyword>
<evidence type="ECO:0000313" key="4">
    <source>
        <dbReference type="Proteomes" id="UP001597414"/>
    </source>
</evidence>
<dbReference type="PANTHER" id="PTHR37302">
    <property type="entry name" value="SLR1116 PROTEIN"/>
    <property type="match status" value="1"/>
</dbReference>
<dbReference type="RefSeq" id="WP_380799922.1">
    <property type="nucleotide sequence ID" value="NZ_JBHUIV010000004.1"/>
</dbReference>
<keyword evidence="2" id="KW-0479">Metal-binding</keyword>
<dbReference type="SUPFAM" id="SSF109854">
    <property type="entry name" value="DinB/YfiT-like putative metalloenzymes"/>
    <property type="match status" value="1"/>
</dbReference>
<comment type="similarity">
    <text evidence="1">Belongs to the DinB family.</text>
</comment>
<evidence type="ECO:0000256" key="2">
    <source>
        <dbReference type="ARBA" id="ARBA00022723"/>
    </source>
</evidence>
<name>A0ABW5B558_9BACT</name>